<feature type="transmembrane region" description="Helical" evidence="7">
    <location>
        <begin position="317"/>
        <end position="341"/>
    </location>
</feature>
<dbReference type="Gene3D" id="1.10.3720.10">
    <property type="entry name" value="MetI-like"/>
    <property type="match status" value="1"/>
</dbReference>
<evidence type="ECO:0000256" key="3">
    <source>
        <dbReference type="ARBA" id="ARBA00022475"/>
    </source>
</evidence>
<dbReference type="Pfam" id="PF19300">
    <property type="entry name" value="BPD_transp_1_N"/>
    <property type="match status" value="1"/>
</dbReference>
<evidence type="ECO:0000256" key="7">
    <source>
        <dbReference type="RuleBase" id="RU363032"/>
    </source>
</evidence>
<feature type="transmembrane region" description="Helical" evidence="7">
    <location>
        <begin position="121"/>
        <end position="144"/>
    </location>
</feature>
<sequence>MVKYVIKRLLLSVLIIFGVSIILYALLRCMPLDYIRIKFGNNPNFDQSRFAEMEALYGLDSSILGGYIKWMFGDWWMPEGWFYVGSFWGSMKLETHGAITFDFGNSFQLEQPVTQIIADNVWISFILTLVSLLIYYPLAVYLGTRAAVKQYGAFDYATTVLTMIGISFPSFFFAAIVVKIFAYDLGWFDTSLGLQSSGLINPSGWELFIDQAWHLVLPILVTVVLSIGSIMRYTRTNMLEVLNADYIRTARAKGLSERSVIYKHAFKNTMIPMVTMLAGLLPGLFGGSMILEQFFGIPGIGLIGYTAMNNGDIPLVMGYNMFLAVLTVLGMLLTDIMYVIVDPRVKLTK</sequence>
<comment type="subcellular location">
    <subcellularLocation>
        <location evidence="1 7">Cell membrane</location>
        <topology evidence="1 7">Multi-pass membrane protein</topology>
    </subcellularLocation>
</comment>
<dbReference type="InterPro" id="IPR000515">
    <property type="entry name" value="MetI-like"/>
</dbReference>
<dbReference type="GO" id="GO:0055085">
    <property type="term" value="P:transmembrane transport"/>
    <property type="evidence" value="ECO:0007669"/>
    <property type="project" value="InterPro"/>
</dbReference>
<evidence type="ECO:0000313" key="9">
    <source>
        <dbReference type="EMBL" id="HIZ25179.1"/>
    </source>
</evidence>
<organism evidence="9 10">
    <name type="scientific">Candidatus Gallimonas intestinigallinarum</name>
    <dbReference type="NCBI Taxonomy" id="2838604"/>
    <lineage>
        <taxon>Bacteria</taxon>
        <taxon>Bacillati</taxon>
        <taxon>Bacillota</taxon>
        <taxon>Clostridia</taxon>
        <taxon>Candidatus Gallimonas</taxon>
    </lineage>
</organism>
<comment type="similarity">
    <text evidence="7">Belongs to the binding-protein-dependent transport system permease family.</text>
</comment>
<evidence type="ECO:0000256" key="4">
    <source>
        <dbReference type="ARBA" id="ARBA00022692"/>
    </source>
</evidence>
<dbReference type="Pfam" id="PF00528">
    <property type="entry name" value="BPD_transp_1"/>
    <property type="match status" value="1"/>
</dbReference>
<feature type="domain" description="ABC transmembrane type-1" evidence="8">
    <location>
        <begin position="121"/>
        <end position="338"/>
    </location>
</feature>
<accession>A0A9D2DY54</accession>
<keyword evidence="6 7" id="KW-0472">Membrane</keyword>
<protein>
    <submittedName>
        <fullName evidence="9">ABC transporter permease</fullName>
    </submittedName>
</protein>
<dbReference type="Proteomes" id="UP000824044">
    <property type="component" value="Unassembled WGS sequence"/>
</dbReference>
<reference evidence="9" key="1">
    <citation type="journal article" date="2021" name="PeerJ">
        <title>Extensive microbial diversity within the chicken gut microbiome revealed by metagenomics and culture.</title>
        <authorList>
            <person name="Gilroy R."/>
            <person name="Ravi A."/>
            <person name="Getino M."/>
            <person name="Pursley I."/>
            <person name="Horton D.L."/>
            <person name="Alikhan N.F."/>
            <person name="Baker D."/>
            <person name="Gharbi K."/>
            <person name="Hall N."/>
            <person name="Watson M."/>
            <person name="Adriaenssens E.M."/>
            <person name="Foster-Nyarko E."/>
            <person name="Jarju S."/>
            <person name="Secka A."/>
            <person name="Antonio M."/>
            <person name="Oren A."/>
            <person name="Chaudhuri R.R."/>
            <person name="La Ragione R."/>
            <person name="Hildebrand F."/>
            <person name="Pallen M.J."/>
        </authorList>
    </citation>
    <scope>NUCLEOTIDE SEQUENCE</scope>
    <source>
        <strain evidence="9">CHK33-5263</strain>
    </source>
</reference>
<keyword evidence="2 7" id="KW-0813">Transport</keyword>
<feature type="transmembrane region" description="Helical" evidence="7">
    <location>
        <begin position="156"/>
        <end position="182"/>
    </location>
</feature>
<dbReference type="PANTHER" id="PTHR30465">
    <property type="entry name" value="INNER MEMBRANE ABC TRANSPORTER"/>
    <property type="match status" value="1"/>
</dbReference>
<feature type="transmembrane region" description="Helical" evidence="7">
    <location>
        <begin position="273"/>
        <end position="297"/>
    </location>
</feature>
<keyword evidence="5 7" id="KW-1133">Transmembrane helix</keyword>
<reference evidence="9" key="2">
    <citation type="submission" date="2021-04" db="EMBL/GenBank/DDBJ databases">
        <authorList>
            <person name="Gilroy R."/>
        </authorList>
    </citation>
    <scope>NUCLEOTIDE SEQUENCE</scope>
    <source>
        <strain evidence="9">CHK33-5263</strain>
    </source>
</reference>
<dbReference type="AlphaFoldDB" id="A0A9D2DY54"/>
<keyword evidence="4 7" id="KW-0812">Transmembrane</keyword>
<dbReference type="SUPFAM" id="SSF161098">
    <property type="entry name" value="MetI-like"/>
    <property type="match status" value="1"/>
</dbReference>
<evidence type="ECO:0000259" key="8">
    <source>
        <dbReference type="PROSITE" id="PS50928"/>
    </source>
</evidence>
<evidence type="ECO:0000256" key="5">
    <source>
        <dbReference type="ARBA" id="ARBA00022989"/>
    </source>
</evidence>
<feature type="transmembrane region" description="Helical" evidence="7">
    <location>
        <begin position="9"/>
        <end position="27"/>
    </location>
</feature>
<keyword evidence="3" id="KW-1003">Cell membrane</keyword>
<name>A0A9D2DY54_9FIRM</name>
<evidence type="ECO:0000313" key="10">
    <source>
        <dbReference type="Proteomes" id="UP000824044"/>
    </source>
</evidence>
<feature type="transmembrane region" description="Helical" evidence="7">
    <location>
        <begin position="212"/>
        <end position="231"/>
    </location>
</feature>
<dbReference type="InterPro" id="IPR045621">
    <property type="entry name" value="BPD_transp_1_N"/>
</dbReference>
<dbReference type="InterPro" id="IPR035906">
    <property type="entry name" value="MetI-like_sf"/>
</dbReference>
<evidence type="ECO:0000256" key="6">
    <source>
        <dbReference type="ARBA" id="ARBA00023136"/>
    </source>
</evidence>
<gene>
    <name evidence="9" type="ORF">H9812_06920</name>
</gene>
<dbReference type="CDD" id="cd06261">
    <property type="entry name" value="TM_PBP2"/>
    <property type="match status" value="1"/>
</dbReference>
<proteinExistence type="inferred from homology"/>
<evidence type="ECO:0000256" key="2">
    <source>
        <dbReference type="ARBA" id="ARBA00022448"/>
    </source>
</evidence>
<evidence type="ECO:0000256" key="1">
    <source>
        <dbReference type="ARBA" id="ARBA00004651"/>
    </source>
</evidence>
<dbReference type="PANTHER" id="PTHR30465:SF0">
    <property type="entry name" value="OLIGOPEPTIDE TRANSPORT SYSTEM PERMEASE PROTEIN APPB"/>
    <property type="match status" value="1"/>
</dbReference>
<comment type="caution">
    <text evidence="9">The sequence shown here is derived from an EMBL/GenBank/DDBJ whole genome shotgun (WGS) entry which is preliminary data.</text>
</comment>
<dbReference type="PROSITE" id="PS50928">
    <property type="entry name" value="ABC_TM1"/>
    <property type="match status" value="1"/>
</dbReference>
<dbReference type="EMBL" id="DXBS01000129">
    <property type="protein sequence ID" value="HIZ25179.1"/>
    <property type="molecule type" value="Genomic_DNA"/>
</dbReference>
<dbReference type="GO" id="GO:0005886">
    <property type="term" value="C:plasma membrane"/>
    <property type="evidence" value="ECO:0007669"/>
    <property type="project" value="UniProtKB-SubCell"/>
</dbReference>